<keyword evidence="3 5" id="KW-0378">Hydrolase</keyword>
<dbReference type="CDD" id="cd07560">
    <property type="entry name" value="Peptidase_S41_CPP"/>
    <property type="match status" value="1"/>
</dbReference>
<dbReference type="InterPro" id="IPR005151">
    <property type="entry name" value="Tail-specific_protease"/>
</dbReference>
<dbReference type="CDD" id="cd06782">
    <property type="entry name" value="cpPDZ_CPP-like"/>
    <property type="match status" value="1"/>
</dbReference>
<dbReference type="Gene3D" id="3.30.750.44">
    <property type="match status" value="1"/>
</dbReference>
<dbReference type="GO" id="GO:0007165">
    <property type="term" value="P:signal transduction"/>
    <property type="evidence" value="ECO:0007669"/>
    <property type="project" value="TreeGrafter"/>
</dbReference>
<gene>
    <name evidence="7" type="ORF">BI364_03270</name>
</gene>
<dbReference type="GO" id="GO:0004175">
    <property type="term" value="F:endopeptidase activity"/>
    <property type="evidence" value="ECO:0007669"/>
    <property type="project" value="TreeGrafter"/>
</dbReference>
<accession>A0A1D8IL00</accession>
<evidence type="ECO:0000256" key="3">
    <source>
        <dbReference type="ARBA" id="ARBA00022801"/>
    </source>
</evidence>
<sequence>MFVFGLVAGIALDRQYLAGIIPAAVVPWKAVPDFLLMSRAWNLIDAHYVDRASIKPTDMTYAAISGMVDSLGDTGHSTFLTPDMVKMADSVISGHFAGIGAEVQLKGRQVMIVTPLDGTPAQRAHLRPGDIILKVDGKDVTGEPLGEVVDHIRGPVGTRVVLDLMDPATGKKRMVTLVRAKIPIHTVSWHMLPGTVVADVRISSFSNGTAEQLAKALGAARNAGARGIILDLRNDPGGLLTEAIDVASQFVPSGNVMLERNVRGRVRPIKVNPDVPKTGLPVVVLINGGTASAAEIVAGALKDDLNAPLIGEKTFGTGTVLQQFMLPDGAALLLAVEEWLTPNGHSFWHKGLQPTQKVVLPADAMLLRPDAMSDLTAAALRKSQDVQLLAGLHAVEGRMKKAAQETVAVLGNH</sequence>
<protein>
    <recommendedName>
        <fullName evidence="6">PDZ domain-containing protein</fullName>
    </recommendedName>
</protein>
<dbReference type="InterPro" id="IPR029045">
    <property type="entry name" value="ClpP/crotonase-like_dom_sf"/>
</dbReference>
<dbReference type="Pfam" id="PF17820">
    <property type="entry name" value="PDZ_6"/>
    <property type="match status" value="1"/>
</dbReference>
<organism evidence="7 8">
    <name type="scientific">Acidihalobacter yilgarnensis</name>
    <dbReference type="NCBI Taxonomy" id="2819280"/>
    <lineage>
        <taxon>Bacteria</taxon>
        <taxon>Pseudomonadati</taxon>
        <taxon>Pseudomonadota</taxon>
        <taxon>Gammaproteobacteria</taxon>
        <taxon>Chromatiales</taxon>
        <taxon>Ectothiorhodospiraceae</taxon>
        <taxon>Acidihalobacter</taxon>
    </lineage>
</organism>
<keyword evidence="8" id="KW-1185">Reference proteome</keyword>
<evidence type="ECO:0000256" key="2">
    <source>
        <dbReference type="ARBA" id="ARBA00022670"/>
    </source>
</evidence>
<evidence type="ECO:0000259" key="6">
    <source>
        <dbReference type="PROSITE" id="PS50106"/>
    </source>
</evidence>
<evidence type="ECO:0000313" key="7">
    <source>
        <dbReference type="EMBL" id="AOU97152.1"/>
    </source>
</evidence>
<dbReference type="Proteomes" id="UP000095401">
    <property type="component" value="Chromosome"/>
</dbReference>
<dbReference type="EMBL" id="CP017415">
    <property type="protein sequence ID" value="AOU97152.1"/>
    <property type="molecule type" value="Genomic_DNA"/>
</dbReference>
<feature type="domain" description="PDZ" evidence="6">
    <location>
        <begin position="84"/>
        <end position="153"/>
    </location>
</feature>
<reference evidence="8" key="1">
    <citation type="submission" date="2016-09" db="EMBL/GenBank/DDBJ databases">
        <title>Acidihalobacter prosperus F5.</title>
        <authorList>
            <person name="Khaleque H.N."/>
            <person name="Ramsay J.P."/>
            <person name="Kaksonen A.H."/>
            <person name="Boxall N.J."/>
            <person name="Watkin E.L.J."/>
        </authorList>
    </citation>
    <scope>NUCLEOTIDE SEQUENCE [LARGE SCALE GENOMIC DNA]</scope>
    <source>
        <strain evidence="8">F5</strain>
    </source>
</reference>
<comment type="similarity">
    <text evidence="1 5">Belongs to the peptidase S41A family.</text>
</comment>
<dbReference type="GO" id="GO:0030288">
    <property type="term" value="C:outer membrane-bounded periplasmic space"/>
    <property type="evidence" value="ECO:0007669"/>
    <property type="project" value="TreeGrafter"/>
</dbReference>
<dbReference type="InterPro" id="IPR041489">
    <property type="entry name" value="PDZ_6"/>
</dbReference>
<dbReference type="GO" id="GO:0006508">
    <property type="term" value="P:proteolysis"/>
    <property type="evidence" value="ECO:0007669"/>
    <property type="project" value="UniProtKB-KW"/>
</dbReference>
<evidence type="ECO:0000313" key="8">
    <source>
        <dbReference type="Proteomes" id="UP000095401"/>
    </source>
</evidence>
<keyword evidence="4 5" id="KW-0720">Serine protease</keyword>
<evidence type="ECO:0000256" key="5">
    <source>
        <dbReference type="RuleBase" id="RU004404"/>
    </source>
</evidence>
<dbReference type="NCBIfam" id="TIGR00225">
    <property type="entry name" value="prc"/>
    <property type="match status" value="1"/>
</dbReference>
<dbReference type="SUPFAM" id="SSF52096">
    <property type="entry name" value="ClpP/crotonase"/>
    <property type="match status" value="1"/>
</dbReference>
<dbReference type="Gene3D" id="3.90.226.10">
    <property type="entry name" value="2-enoyl-CoA Hydratase, Chain A, domain 1"/>
    <property type="match status" value="1"/>
</dbReference>
<dbReference type="PANTHER" id="PTHR32060:SF30">
    <property type="entry name" value="CARBOXY-TERMINAL PROCESSING PROTEASE CTPA"/>
    <property type="match status" value="1"/>
</dbReference>
<dbReference type="InterPro" id="IPR036034">
    <property type="entry name" value="PDZ_sf"/>
</dbReference>
<dbReference type="Gene3D" id="2.30.42.10">
    <property type="match status" value="1"/>
</dbReference>
<name>A0A1D8IL00_9GAMM</name>
<dbReference type="SUPFAM" id="SSF50156">
    <property type="entry name" value="PDZ domain-like"/>
    <property type="match status" value="1"/>
</dbReference>
<dbReference type="InterPro" id="IPR004447">
    <property type="entry name" value="Peptidase_S41A"/>
</dbReference>
<dbReference type="PANTHER" id="PTHR32060">
    <property type="entry name" value="TAIL-SPECIFIC PROTEASE"/>
    <property type="match status" value="1"/>
</dbReference>
<dbReference type="Pfam" id="PF03572">
    <property type="entry name" value="Peptidase_S41"/>
    <property type="match status" value="1"/>
</dbReference>
<dbReference type="GO" id="GO:0008236">
    <property type="term" value="F:serine-type peptidase activity"/>
    <property type="evidence" value="ECO:0007669"/>
    <property type="project" value="UniProtKB-KW"/>
</dbReference>
<dbReference type="SMART" id="SM00228">
    <property type="entry name" value="PDZ"/>
    <property type="match status" value="1"/>
</dbReference>
<evidence type="ECO:0000256" key="4">
    <source>
        <dbReference type="ARBA" id="ARBA00022825"/>
    </source>
</evidence>
<dbReference type="PROSITE" id="PS50106">
    <property type="entry name" value="PDZ"/>
    <property type="match status" value="1"/>
</dbReference>
<proteinExistence type="inferred from homology"/>
<dbReference type="InterPro" id="IPR001478">
    <property type="entry name" value="PDZ"/>
</dbReference>
<keyword evidence="2 5" id="KW-0645">Protease</keyword>
<dbReference type="KEGG" id="aprs:BI364_03270"/>
<dbReference type="SMART" id="SM00245">
    <property type="entry name" value="TSPc"/>
    <property type="match status" value="1"/>
</dbReference>
<dbReference type="AlphaFoldDB" id="A0A1D8IL00"/>
<evidence type="ECO:0000256" key="1">
    <source>
        <dbReference type="ARBA" id="ARBA00009179"/>
    </source>
</evidence>